<evidence type="ECO:0000313" key="3">
    <source>
        <dbReference type="Proteomes" id="UP000279275"/>
    </source>
</evidence>
<proteinExistence type="inferred from homology"/>
<name>A0A3M2L5Q6_9NOCA</name>
<dbReference type="InterPro" id="IPR003785">
    <property type="entry name" value="Creatininase/forma_Hydrolase"/>
</dbReference>
<organism evidence="2 3">
    <name type="scientific">Nocardia stercoris</name>
    <dbReference type="NCBI Taxonomy" id="2483361"/>
    <lineage>
        <taxon>Bacteria</taxon>
        <taxon>Bacillati</taxon>
        <taxon>Actinomycetota</taxon>
        <taxon>Actinomycetes</taxon>
        <taxon>Mycobacteriales</taxon>
        <taxon>Nocardiaceae</taxon>
        <taxon>Nocardia</taxon>
    </lineage>
</organism>
<dbReference type="Pfam" id="PF02633">
    <property type="entry name" value="Creatininase"/>
    <property type="match status" value="1"/>
</dbReference>
<dbReference type="Gene3D" id="3.40.50.10310">
    <property type="entry name" value="Creatininase"/>
    <property type="match status" value="1"/>
</dbReference>
<dbReference type="InterPro" id="IPR024087">
    <property type="entry name" value="Creatininase-like_sf"/>
</dbReference>
<evidence type="ECO:0008006" key="4">
    <source>
        <dbReference type="Google" id="ProtNLM"/>
    </source>
</evidence>
<keyword evidence="3" id="KW-1185">Reference proteome</keyword>
<dbReference type="EMBL" id="RFFH01000004">
    <property type="protein sequence ID" value="RMI32684.1"/>
    <property type="molecule type" value="Genomic_DNA"/>
</dbReference>
<dbReference type="AlphaFoldDB" id="A0A3M2L5Q6"/>
<dbReference type="OrthoDB" id="9801445at2"/>
<comment type="caution">
    <text evidence="2">The sequence shown here is derived from an EMBL/GenBank/DDBJ whole genome shotgun (WGS) entry which is preliminary data.</text>
</comment>
<dbReference type="SUPFAM" id="SSF102215">
    <property type="entry name" value="Creatininase"/>
    <property type="match status" value="1"/>
</dbReference>
<dbReference type="Proteomes" id="UP000279275">
    <property type="component" value="Unassembled WGS sequence"/>
</dbReference>
<accession>A0A3M2L5Q6</accession>
<comment type="similarity">
    <text evidence="1">Belongs to the creatininase superfamily.</text>
</comment>
<protein>
    <recommendedName>
        <fullName evidence="4">Creatininase family protein</fullName>
    </recommendedName>
</protein>
<evidence type="ECO:0000313" key="2">
    <source>
        <dbReference type="EMBL" id="RMI32684.1"/>
    </source>
</evidence>
<sequence length="131" mass="14131">MRPCWGSLSTASNNETTICPMLVHRHRDRSVVSGFLLPPITFGCSHEHDESPGTIANILTAMIADTRVSLVQARLDKLAIVNGHGGNFVLSNTTMQSNIGGYRAPYQIVRGNLATSPNAAAQAFIKYSHPV</sequence>
<evidence type="ECO:0000256" key="1">
    <source>
        <dbReference type="ARBA" id="ARBA00024029"/>
    </source>
</evidence>
<reference evidence="2 3" key="1">
    <citation type="submission" date="2018-10" db="EMBL/GenBank/DDBJ databases">
        <title>Isolation from cow dung.</title>
        <authorList>
            <person name="Ling L."/>
        </authorList>
    </citation>
    <scope>NUCLEOTIDE SEQUENCE [LARGE SCALE GENOMIC DNA]</scope>
    <source>
        <strain evidence="2 3">NEAU-LL90</strain>
    </source>
</reference>
<gene>
    <name evidence="2" type="ORF">EBN03_12005</name>
</gene>